<dbReference type="AlphaFoldDB" id="X0SXE8"/>
<organism evidence="1">
    <name type="scientific">marine sediment metagenome</name>
    <dbReference type="NCBI Taxonomy" id="412755"/>
    <lineage>
        <taxon>unclassified sequences</taxon>
        <taxon>metagenomes</taxon>
        <taxon>ecological metagenomes</taxon>
    </lineage>
</organism>
<dbReference type="EMBL" id="BARS01003786">
    <property type="protein sequence ID" value="GAF68450.1"/>
    <property type="molecule type" value="Genomic_DNA"/>
</dbReference>
<feature type="non-terminal residue" evidence="1">
    <location>
        <position position="67"/>
    </location>
</feature>
<sequence length="67" mass="7203">MGQFTRLADLLLVNDLDTSLRLLDKVAGSDNMLEIPRGRVEGQSVVNKFGANEASAQDAVEVVWDGG</sequence>
<accession>X0SXE8</accession>
<gene>
    <name evidence="1" type="ORF">S01H1_07340</name>
</gene>
<proteinExistence type="predicted"/>
<reference evidence="1" key="1">
    <citation type="journal article" date="2014" name="Front. Microbiol.">
        <title>High frequency of phylogenetically diverse reductive dehalogenase-homologous genes in deep subseafloor sedimentary metagenomes.</title>
        <authorList>
            <person name="Kawai M."/>
            <person name="Futagami T."/>
            <person name="Toyoda A."/>
            <person name="Takaki Y."/>
            <person name="Nishi S."/>
            <person name="Hori S."/>
            <person name="Arai W."/>
            <person name="Tsubouchi T."/>
            <person name="Morono Y."/>
            <person name="Uchiyama I."/>
            <person name="Ito T."/>
            <person name="Fujiyama A."/>
            <person name="Inagaki F."/>
            <person name="Takami H."/>
        </authorList>
    </citation>
    <scope>NUCLEOTIDE SEQUENCE</scope>
    <source>
        <strain evidence="1">Expedition CK06-06</strain>
    </source>
</reference>
<protein>
    <submittedName>
        <fullName evidence="1">Uncharacterized protein</fullName>
    </submittedName>
</protein>
<name>X0SXE8_9ZZZZ</name>
<evidence type="ECO:0000313" key="1">
    <source>
        <dbReference type="EMBL" id="GAF68450.1"/>
    </source>
</evidence>
<comment type="caution">
    <text evidence="1">The sequence shown here is derived from an EMBL/GenBank/DDBJ whole genome shotgun (WGS) entry which is preliminary data.</text>
</comment>